<evidence type="ECO:0000256" key="2">
    <source>
        <dbReference type="ARBA" id="ARBA00023242"/>
    </source>
</evidence>
<keyword evidence="5" id="KW-1185">Reference proteome</keyword>
<evidence type="ECO:0000313" key="4">
    <source>
        <dbReference type="EMBL" id="KAK9287905.1"/>
    </source>
</evidence>
<accession>A0AAP0X7H1</accession>
<protein>
    <submittedName>
        <fullName evidence="4">Uncharacterized protein</fullName>
    </submittedName>
</protein>
<evidence type="ECO:0000313" key="5">
    <source>
        <dbReference type="Proteomes" id="UP001415857"/>
    </source>
</evidence>
<name>A0AAP0X7H1_LIQFO</name>
<gene>
    <name evidence="4" type="ORF">L1049_016349</name>
</gene>
<organism evidence="4 5">
    <name type="scientific">Liquidambar formosana</name>
    <name type="common">Formosan gum</name>
    <dbReference type="NCBI Taxonomy" id="63359"/>
    <lineage>
        <taxon>Eukaryota</taxon>
        <taxon>Viridiplantae</taxon>
        <taxon>Streptophyta</taxon>
        <taxon>Embryophyta</taxon>
        <taxon>Tracheophyta</taxon>
        <taxon>Spermatophyta</taxon>
        <taxon>Magnoliopsida</taxon>
        <taxon>eudicotyledons</taxon>
        <taxon>Gunneridae</taxon>
        <taxon>Pentapetalae</taxon>
        <taxon>Saxifragales</taxon>
        <taxon>Altingiaceae</taxon>
        <taxon>Liquidambar</taxon>
    </lineage>
</organism>
<dbReference type="EMBL" id="JBBPBK010000003">
    <property type="protein sequence ID" value="KAK9287905.1"/>
    <property type="molecule type" value="Genomic_DNA"/>
</dbReference>
<comment type="caution">
    <text evidence="4">The sequence shown here is derived from an EMBL/GenBank/DDBJ whole genome shotgun (WGS) entry which is preliminary data.</text>
</comment>
<feature type="compositionally biased region" description="Acidic residues" evidence="3">
    <location>
        <begin position="25"/>
        <end position="41"/>
    </location>
</feature>
<feature type="compositionally biased region" description="Basic and acidic residues" evidence="3">
    <location>
        <begin position="114"/>
        <end position="123"/>
    </location>
</feature>
<dbReference type="InterPro" id="IPR053016">
    <property type="entry name" value="CTF18-RFC_complex"/>
</dbReference>
<dbReference type="PRINTS" id="PR01217">
    <property type="entry name" value="PRICHEXTENSN"/>
</dbReference>
<keyword evidence="2" id="KW-0539">Nucleus</keyword>
<sequence length="191" mass="21267">MDMDIDIPLPEELEWLEANSHPPEDFEEPEPPDFYPEEDEPPPPPPPPPSHQSNPQPPKSLLSIPAKPTLPPHPKPPPRRSTDPPLPSTTQPNGQKRPRSDNPNSSNSIDTGSSEDKRSRIDDVGPETDEDWLRYLPPKESDVHVVDQVVVEEEKIVSRFASEIDGDCIPVTGPSGDRVYAKMSRVEKKDG</sequence>
<proteinExistence type="predicted"/>
<evidence type="ECO:0000256" key="3">
    <source>
        <dbReference type="SAM" id="MobiDB-lite"/>
    </source>
</evidence>
<dbReference type="AlphaFoldDB" id="A0AAP0X7H1"/>
<dbReference type="PANTHER" id="PTHR46765">
    <property type="entry name" value="P-LOOP CONTAINING NUCLEOSIDE TRIPHOSPHATE HYDROLASES SUPERFAMILY PROTEIN"/>
    <property type="match status" value="1"/>
</dbReference>
<comment type="subcellular location">
    <subcellularLocation>
        <location evidence="1">Nucleus</location>
    </subcellularLocation>
</comment>
<dbReference type="PANTHER" id="PTHR46765:SF1">
    <property type="entry name" value="P-LOOP CONTAINING NUCLEOSIDE TRIPHOSPHATE HYDROLASES SUPERFAMILY PROTEIN"/>
    <property type="match status" value="1"/>
</dbReference>
<feature type="region of interest" description="Disordered" evidence="3">
    <location>
        <begin position="1"/>
        <end position="133"/>
    </location>
</feature>
<feature type="compositionally biased region" description="Pro residues" evidence="3">
    <location>
        <begin position="42"/>
        <end position="58"/>
    </location>
</feature>
<evidence type="ECO:0000256" key="1">
    <source>
        <dbReference type="ARBA" id="ARBA00004123"/>
    </source>
</evidence>
<feature type="compositionally biased region" description="Acidic residues" evidence="3">
    <location>
        <begin position="1"/>
        <end position="15"/>
    </location>
</feature>
<reference evidence="4 5" key="1">
    <citation type="journal article" date="2024" name="Plant J.">
        <title>Genome sequences and population genomics reveal climatic adaptation and genomic divergence between two closely related sweetgum species.</title>
        <authorList>
            <person name="Xu W.Q."/>
            <person name="Ren C.Q."/>
            <person name="Zhang X.Y."/>
            <person name="Comes H.P."/>
            <person name="Liu X.H."/>
            <person name="Li Y.G."/>
            <person name="Kettle C.J."/>
            <person name="Jalonen R."/>
            <person name="Gaisberger H."/>
            <person name="Ma Y.Z."/>
            <person name="Qiu Y.X."/>
        </authorList>
    </citation>
    <scope>NUCLEOTIDE SEQUENCE [LARGE SCALE GENOMIC DNA]</scope>
    <source>
        <strain evidence="4">Hangzhou</strain>
    </source>
</reference>
<dbReference type="Proteomes" id="UP001415857">
    <property type="component" value="Unassembled WGS sequence"/>
</dbReference>
<dbReference type="GO" id="GO:0005634">
    <property type="term" value="C:nucleus"/>
    <property type="evidence" value="ECO:0007669"/>
    <property type="project" value="UniProtKB-SubCell"/>
</dbReference>